<reference evidence="3 4" key="1">
    <citation type="submission" date="2022-12" db="EMBL/GenBank/DDBJ databases">
        <title>Two new species, Stenotrophomonas aracearum and Stenotrophomonas oahuensis, isolated from Anthurium (Araceae family) in Hawaii.</title>
        <authorList>
            <person name="Chunag S.C."/>
            <person name="Dobhal S."/>
            <person name="Alvarez A."/>
            <person name="Arif M."/>
        </authorList>
    </citation>
    <scope>NUCLEOTIDE SEQUENCE [LARGE SCALE GENOMIC DNA]</scope>
    <source>
        <strain evidence="3 4">A5586</strain>
    </source>
</reference>
<organism evidence="3 4">
    <name type="scientific">Stenotrophomonas oahuensis</name>
    <dbReference type="NCBI Taxonomy" id="3003271"/>
    <lineage>
        <taxon>Bacteria</taxon>
        <taxon>Pseudomonadati</taxon>
        <taxon>Pseudomonadota</taxon>
        <taxon>Gammaproteobacteria</taxon>
        <taxon>Lysobacterales</taxon>
        <taxon>Lysobacteraceae</taxon>
        <taxon>Stenotrophomonas</taxon>
    </lineage>
</organism>
<dbReference type="InterPro" id="IPR050272">
    <property type="entry name" value="Isochorismatase-like_hydrls"/>
</dbReference>
<dbReference type="InterPro" id="IPR036380">
    <property type="entry name" value="Isochorismatase-like_sf"/>
</dbReference>
<dbReference type="PANTHER" id="PTHR43540">
    <property type="entry name" value="PEROXYUREIDOACRYLATE/UREIDOACRYLATE AMIDOHYDROLASE-RELATED"/>
    <property type="match status" value="1"/>
</dbReference>
<name>A0ABY9YN34_9GAMM</name>
<proteinExistence type="predicted"/>
<dbReference type="CDD" id="cd00431">
    <property type="entry name" value="cysteine_hydrolases"/>
    <property type="match status" value="1"/>
</dbReference>
<keyword evidence="1 3" id="KW-0378">Hydrolase</keyword>
<dbReference type="Pfam" id="PF00857">
    <property type="entry name" value="Isochorismatase"/>
    <property type="match status" value="1"/>
</dbReference>
<dbReference type="GO" id="GO:0016787">
    <property type="term" value="F:hydrolase activity"/>
    <property type="evidence" value="ECO:0007669"/>
    <property type="project" value="UniProtKB-KW"/>
</dbReference>
<feature type="domain" description="Isochorismatase-like" evidence="2">
    <location>
        <begin position="5"/>
        <end position="175"/>
    </location>
</feature>
<gene>
    <name evidence="3" type="ORF">PDM29_17580</name>
</gene>
<evidence type="ECO:0000313" key="3">
    <source>
        <dbReference type="EMBL" id="WNH52128.1"/>
    </source>
</evidence>
<evidence type="ECO:0000313" key="4">
    <source>
        <dbReference type="Proteomes" id="UP001302072"/>
    </source>
</evidence>
<accession>A0ABY9YN34</accession>
<dbReference type="SUPFAM" id="SSF52499">
    <property type="entry name" value="Isochorismatase-like hydrolases"/>
    <property type="match status" value="1"/>
</dbReference>
<protein>
    <submittedName>
        <fullName evidence="3">Cysteine hydrolase</fullName>
    </submittedName>
</protein>
<dbReference type="InterPro" id="IPR000868">
    <property type="entry name" value="Isochorismatase-like_dom"/>
</dbReference>
<dbReference type="Gene3D" id="3.40.50.850">
    <property type="entry name" value="Isochorismatase-like"/>
    <property type="match status" value="1"/>
</dbReference>
<dbReference type="Proteomes" id="UP001302072">
    <property type="component" value="Chromosome"/>
</dbReference>
<sequence>MASRTALLIIDVFSLFDFPGADELAPAAIDAAKEAARIRREFDKRQLPVIYANDNFGDWQRDFPQLVRDCRHNGGSSAEVVKHIGPGAGHYFVLKPKHSAFLATPLAILLAKLKVNQLVLCGMALDSCVLATALDANSREYRTVVARQAVAALPDRRKAALQVLAHSGAAKVLDTPELIKECLG</sequence>
<dbReference type="EMBL" id="CP115541">
    <property type="protein sequence ID" value="WNH52128.1"/>
    <property type="molecule type" value="Genomic_DNA"/>
</dbReference>
<evidence type="ECO:0000259" key="2">
    <source>
        <dbReference type="Pfam" id="PF00857"/>
    </source>
</evidence>
<evidence type="ECO:0000256" key="1">
    <source>
        <dbReference type="ARBA" id="ARBA00022801"/>
    </source>
</evidence>
<dbReference type="PANTHER" id="PTHR43540:SF6">
    <property type="entry name" value="ISOCHORISMATASE-LIKE DOMAIN-CONTAINING PROTEIN"/>
    <property type="match status" value="1"/>
</dbReference>
<dbReference type="RefSeq" id="WP_311191333.1">
    <property type="nucleotide sequence ID" value="NZ_CP115541.1"/>
</dbReference>
<keyword evidence="4" id="KW-1185">Reference proteome</keyword>